<sequence>MNPHNGLPMGGMDGFDEDEIEYPDLDVDEEADVSTAKDGGVTKKVLAKGTGDERPEKGDEVVVHYTGTLLDGTKFDSSVDRGDPFKFRLGLGQVIKGWDQGVASMKKGEKAILTCKPDYAYGERGSPPTIPANSTLKFEVELFSWKSDKDLYGDGGCVRAKVLKKSGAFGFPMDKHEVTVKYSACAPDTDVAGAGDEIVPATEVTFAVGADQAPFKGLEKAVTKMKEGETCLFRMKNVPGGYQYCEGLNAQAADVTVTLEVHQPVDSICNDEGTKKTTVDGEGYDHPNDGSKCVVSYTVTPADGGAAIETKEDFEFELGLEILSEGLEEVVLKMKKSETAECVIPSDWNTYGQKVKAVVTLKDFEKEKESWSMDTAEKISAAEKVKNVGNDAYKGGKLGLAAKKYLKALQYIEYDQNFADEEKAQTKKIKLSLYLNGAAVAIKQKDWSKAVNDSTKALNSERGNEKALYRRAQASCELEEYDEAERDVKELLEKDENHKEAKALLAKVKRCKVVQAKKDAKVFGGMFSKLGGLYKDEPKVDVKAEGGELKEPIDIGGGFSMEEVKDDGEPNAALDNV</sequence>
<dbReference type="InterPro" id="IPR050754">
    <property type="entry name" value="FKBP4/5/8-like"/>
</dbReference>
<dbReference type="SUPFAM" id="SSF54534">
    <property type="entry name" value="FKBP-like"/>
    <property type="match status" value="3"/>
</dbReference>
<dbReference type="Proteomes" id="UP000002009">
    <property type="component" value="Chromosome 2"/>
</dbReference>
<dbReference type="InterPro" id="IPR046357">
    <property type="entry name" value="PPIase_dom_sf"/>
</dbReference>
<proteinExistence type="predicted"/>
<keyword evidence="8" id="KW-0175">Coiled coil</keyword>
<gene>
    <name evidence="11" type="ORF">MICPUN_79035</name>
</gene>
<dbReference type="Pfam" id="PF14559">
    <property type="entry name" value="TPR_19"/>
    <property type="match status" value="1"/>
</dbReference>
<keyword evidence="5 7" id="KW-0697">Rotamase</keyword>
<dbReference type="OMA" id="HAFGANE"/>
<dbReference type="RefSeq" id="XP_002499621.1">
    <property type="nucleotide sequence ID" value="XM_002499575.1"/>
</dbReference>
<evidence type="ECO:0000313" key="11">
    <source>
        <dbReference type="EMBL" id="ACO60879.1"/>
    </source>
</evidence>
<dbReference type="OrthoDB" id="1902587at2759"/>
<evidence type="ECO:0000256" key="3">
    <source>
        <dbReference type="ARBA" id="ARBA00022737"/>
    </source>
</evidence>
<keyword evidence="12" id="KW-1185">Reference proteome</keyword>
<dbReference type="FunFam" id="3.10.50.40:FF:000025">
    <property type="entry name" value="Peptidylprolyl isomerase"/>
    <property type="match status" value="1"/>
</dbReference>
<evidence type="ECO:0000256" key="2">
    <source>
        <dbReference type="ARBA" id="ARBA00013194"/>
    </source>
</evidence>
<dbReference type="Gene3D" id="1.25.40.10">
    <property type="entry name" value="Tetratricopeptide repeat domain"/>
    <property type="match status" value="1"/>
</dbReference>
<dbReference type="InParanoid" id="C1DY39"/>
<dbReference type="AlphaFoldDB" id="C1DY39"/>
<keyword evidence="6 7" id="KW-0413">Isomerase</keyword>
<dbReference type="FunCoup" id="C1DY39">
    <property type="interactions" value="1315"/>
</dbReference>
<evidence type="ECO:0000259" key="10">
    <source>
        <dbReference type="PROSITE" id="PS50059"/>
    </source>
</evidence>
<protein>
    <recommendedName>
        <fullName evidence="2 7">peptidylprolyl isomerase</fullName>
        <ecNumber evidence="2 7">5.2.1.8</ecNumber>
    </recommendedName>
</protein>
<dbReference type="EC" id="5.2.1.8" evidence="2 7"/>
<feature type="region of interest" description="Disordered" evidence="9">
    <location>
        <begin position="555"/>
        <end position="577"/>
    </location>
</feature>
<evidence type="ECO:0000256" key="6">
    <source>
        <dbReference type="ARBA" id="ARBA00023235"/>
    </source>
</evidence>
<dbReference type="GO" id="GO:0003755">
    <property type="term" value="F:peptidyl-prolyl cis-trans isomerase activity"/>
    <property type="evidence" value="ECO:0007669"/>
    <property type="project" value="UniProtKB-KW"/>
</dbReference>
<evidence type="ECO:0000256" key="1">
    <source>
        <dbReference type="ARBA" id="ARBA00000971"/>
    </source>
</evidence>
<dbReference type="InterPro" id="IPR011990">
    <property type="entry name" value="TPR-like_helical_dom_sf"/>
</dbReference>
<dbReference type="PANTHER" id="PTHR46512:SF9">
    <property type="entry name" value="PEPTIDYLPROLYL ISOMERASE"/>
    <property type="match status" value="1"/>
</dbReference>
<dbReference type="Pfam" id="PF00254">
    <property type="entry name" value="FKBP_C"/>
    <property type="match status" value="2"/>
</dbReference>
<name>C1DY39_MICCC</name>
<dbReference type="SUPFAM" id="SSF48452">
    <property type="entry name" value="TPR-like"/>
    <property type="match status" value="1"/>
</dbReference>
<evidence type="ECO:0000256" key="7">
    <source>
        <dbReference type="PROSITE-ProRule" id="PRU00277"/>
    </source>
</evidence>
<comment type="catalytic activity">
    <reaction evidence="1 7">
        <text>[protein]-peptidylproline (omega=180) = [protein]-peptidylproline (omega=0)</text>
        <dbReference type="Rhea" id="RHEA:16237"/>
        <dbReference type="Rhea" id="RHEA-COMP:10747"/>
        <dbReference type="Rhea" id="RHEA-COMP:10748"/>
        <dbReference type="ChEBI" id="CHEBI:83833"/>
        <dbReference type="ChEBI" id="CHEBI:83834"/>
        <dbReference type="EC" id="5.2.1.8"/>
    </reaction>
</comment>
<organism evidence="11 12">
    <name type="scientific">Micromonas commoda (strain RCC299 / NOUM17 / CCMP2709)</name>
    <name type="common">Picoplanktonic green alga</name>
    <dbReference type="NCBI Taxonomy" id="296587"/>
    <lineage>
        <taxon>Eukaryota</taxon>
        <taxon>Viridiplantae</taxon>
        <taxon>Chlorophyta</taxon>
        <taxon>Mamiellophyceae</taxon>
        <taxon>Mamiellales</taxon>
        <taxon>Mamiellaceae</taxon>
        <taxon>Micromonas</taxon>
    </lineage>
</organism>
<dbReference type="eggNOG" id="KOG0543">
    <property type="taxonomic scope" value="Eukaryota"/>
</dbReference>
<accession>C1DY39</accession>
<dbReference type="SMART" id="SM00028">
    <property type="entry name" value="TPR"/>
    <property type="match status" value="3"/>
</dbReference>
<keyword evidence="3" id="KW-0677">Repeat</keyword>
<dbReference type="PANTHER" id="PTHR46512">
    <property type="entry name" value="PEPTIDYLPROLYL ISOMERASE"/>
    <property type="match status" value="1"/>
</dbReference>
<evidence type="ECO:0000256" key="9">
    <source>
        <dbReference type="SAM" id="MobiDB-lite"/>
    </source>
</evidence>
<dbReference type="InterPro" id="IPR001179">
    <property type="entry name" value="PPIase_FKBP_dom"/>
</dbReference>
<reference evidence="11 12" key="1">
    <citation type="journal article" date="2009" name="Science">
        <title>Green evolution and dynamic adaptations revealed by genomes of the marine picoeukaryotes Micromonas.</title>
        <authorList>
            <person name="Worden A.Z."/>
            <person name="Lee J.H."/>
            <person name="Mock T."/>
            <person name="Rouze P."/>
            <person name="Simmons M.P."/>
            <person name="Aerts A.L."/>
            <person name="Allen A.E."/>
            <person name="Cuvelier M.L."/>
            <person name="Derelle E."/>
            <person name="Everett M.V."/>
            <person name="Foulon E."/>
            <person name="Grimwood J."/>
            <person name="Gundlach H."/>
            <person name="Henrissat B."/>
            <person name="Napoli C."/>
            <person name="McDonald S.M."/>
            <person name="Parker M.S."/>
            <person name="Rombauts S."/>
            <person name="Salamov A."/>
            <person name="Von Dassow P."/>
            <person name="Badger J.H."/>
            <person name="Coutinho P.M."/>
            <person name="Demir E."/>
            <person name="Dubchak I."/>
            <person name="Gentemann C."/>
            <person name="Eikrem W."/>
            <person name="Gready J.E."/>
            <person name="John U."/>
            <person name="Lanier W."/>
            <person name="Lindquist E.A."/>
            <person name="Lucas S."/>
            <person name="Mayer K.F."/>
            <person name="Moreau H."/>
            <person name="Not F."/>
            <person name="Otillar R."/>
            <person name="Panaud O."/>
            <person name="Pangilinan J."/>
            <person name="Paulsen I."/>
            <person name="Piegu B."/>
            <person name="Poliakov A."/>
            <person name="Robbens S."/>
            <person name="Schmutz J."/>
            <person name="Toulza E."/>
            <person name="Wyss T."/>
            <person name="Zelensky A."/>
            <person name="Zhou K."/>
            <person name="Armbrust E.V."/>
            <person name="Bhattacharya D."/>
            <person name="Goodenough U.W."/>
            <person name="Van de Peer Y."/>
            <person name="Grigoriev I.V."/>
        </authorList>
    </citation>
    <scope>NUCLEOTIDE SEQUENCE [LARGE SCALE GENOMIC DNA]</scope>
    <source>
        <strain evidence="12">RCC299 / NOUM17</strain>
    </source>
</reference>
<evidence type="ECO:0000256" key="8">
    <source>
        <dbReference type="SAM" id="Coils"/>
    </source>
</evidence>
<dbReference type="PROSITE" id="PS50059">
    <property type="entry name" value="FKBP_PPIASE"/>
    <property type="match status" value="1"/>
</dbReference>
<feature type="coiled-coil region" evidence="8">
    <location>
        <begin position="474"/>
        <end position="501"/>
    </location>
</feature>
<feature type="domain" description="PPIase FKBP-type" evidence="10">
    <location>
        <begin position="58"/>
        <end position="146"/>
    </location>
</feature>
<dbReference type="EMBL" id="CP001323">
    <property type="protein sequence ID" value="ACO60879.1"/>
    <property type="molecule type" value="Genomic_DNA"/>
</dbReference>
<dbReference type="GeneID" id="8241294"/>
<keyword evidence="4" id="KW-0802">TPR repeat</keyword>
<dbReference type="InterPro" id="IPR019734">
    <property type="entry name" value="TPR_rpt"/>
</dbReference>
<evidence type="ECO:0000256" key="5">
    <source>
        <dbReference type="ARBA" id="ARBA00023110"/>
    </source>
</evidence>
<dbReference type="KEGG" id="mis:MICPUN_79035"/>
<dbReference type="STRING" id="296587.C1DY39"/>
<dbReference type="Gene3D" id="3.10.50.40">
    <property type="match status" value="3"/>
</dbReference>
<evidence type="ECO:0000256" key="4">
    <source>
        <dbReference type="ARBA" id="ARBA00022803"/>
    </source>
</evidence>
<evidence type="ECO:0000313" key="12">
    <source>
        <dbReference type="Proteomes" id="UP000002009"/>
    </source>
</evidence>